<gene>
    <name evidence="3" type="primary">LOC123098350</name>
</gene>
<evidence type="ECO:0000259" key="2">
    <source>
        <dbReference type="PROSITE" id="PS51140"/>
    </source>
</evidence>
<dbReference type="Gramene" id="TraesCS4D02G257600.1">
    <property type="protein sequence ID" value="TraesCS4D02G257600.1"/>
    <property type="gene ID" value="TraesCS4D02G257600"/>
</dbReference>
<feature type="compositionally biased region" description="Basic and acidic residues" evidence="1">
    <location>
        <begin position="970"/>
        <end position="982"/>
    </location>
</feature>
<feature type="region of interest" description="Disordered" evidence="1">
    <location>
        <begin position="699"/>
        <end position="723"/>
    </location>
</feature>
<dbReference type="InterPro" id="IPR009060">
    <property type="entry name" value="UBA-like_sf"/>
</dbReference>
<dbReference type="Proteomes" id="UP000019116">
    <property type="component" value="Chromosome 4D"/>
</dbReference>
<dbReference type="Gramene" id="TraesCAD_scaffold_065680_01G000300.1">
    <property type="protein sequence ID" value="TraesCAD_scaffold_065680_01G000300.1"/>
    <property type="gene ID" value="TraesCAD_scaffold_065680_01G000300"/>
</dbReference>
<feature type="compositionally biased region" description="Basic and acidic residues" evidence="1">
    <location>
        <begin position="995"/>
        <end position="1007"/>
    </location>
</feature>
<feature type="region of interest" description="Disordered" evidence="1">
    <location>
        <begin position="1"/>
        <end position="73"/>
    </location>
</feature>
<proteinExistence type="predicted"/>
<dbReference type="PANTHER" id="PTHR21494:SF0">
    <property type="entry name" value="ACTIVATING SIGNAL COINTEGRATOR 1 COMPLEX SUBUNIT 2"/>
    <property type="match status" value="1"/>
</dbReference>
<reference evidence="3" key="2">
    <citation type="submission" date="2018-10" db="UniProtKB">
        <authorList>
            <consortium name="EnsemblPlants"/>
        </authorList>
    </citation>
    <scope>IDENTIFICATION</scope>
</reference>
<dbReference type="SUPFAM" id="SSF46934">
    <property type="entry name" value="UBA-like"/>
    <property type="match status" value="1"/>
</dbReference>
<dbReference type="SMR" id="A0A3B6JNE2"/>
<dbReference type="OrthoDB" id="5577209at2759"/>
<dbReference type="InterPro" id="IPR052586">
    <property type="entry name" value="ASCC2"/>
</dbReference>
<evidence type="ECO:0000256" key="1">
    <source>
        <dbReference type="SAM" id="MobiDB-lite"/>
    </source>
</evidence>
<feature type="compositionally biased region" description="Acidic residues" evidence="1">
    <location>
        <begin position="700"/>
        <end position="712"/>
    </location>
</feature>
<dbReference type="Gramene" id="TraesCS4D03G0617700.3">
    <property type="protein sequence ID" value="TraesCS4D03G0617700.3.CDS"/>
    <property type="gene ID" value="TraesCS4D03G0617700"/>
</dbReference>
<dbReference type="PROSITE" id="PS51140">
    <property type="entry name" value="CUE"/>
    <property type="match status" value="1"/>
</dbReference>
<accession>A0A3B6JNE2</accession>
<dbReference type="Gene3D" id="1.10.8.10">
    <property type="entry name" value="DNA helicase RuvA subunit, C-terminal domain"/>
    <property type="match status" value="1"/>
</dbReference>
<keyword evidence="4" id="KW-1185">Reference proteome</keyword>
<feature type="compositionally biased region" description="Basic and acidic residues" evidence="1">
    <location>
        <begin position="868"/>
        <end position="878"/>
    </location>
</feature>
<organism evidence="3">
    <name type="scientific">Triticum aestivum</name>
    <name type="common">Wheat</name>
    <dbReference type="NCBI Taxonomy" id="4565"/>
    <lineage>
        <taxon>Eukaryota</taxon>
        <taxon>Viridiplantae</taxon>
        <taxon>Streptophyta</taxon>
        <taxon>Embryophyta</taxon>
        <taxon>Tracheophyta</taxon>
        <taxon>Spermatophyta</taxon>
        <taxon>Magnoliopsida</taxon>
        <taxon>Liliopsida</taxon>
        <taxon>Poales</taxon>
        <taxon>Poaceae</taxon>
        <taxon>BOP clade</taxon>
        <taxon>Pooideae</taxon>
        <taxon>Triticodae</taxon>
        <taxon>Triticeae</taxon>
        <taxon>Triticinae</taxon>
        <taxon>Triticum</taxon>
    </lineage>
</organism>
<feature type="compositionally biased region" description="Low complexity" evidence="1">
    <location>
        <begin position="15"/>
        <end position="24"/>
    </location>
</feature>
<feature type="compositionally biased region" description="Low complexity" evidence="1">
    <location>
        <begin position="31"/>
        <end position="45"/>
    </location>
</feature>
<evidence type="ECO:0000313" key="4">
    <source>
        <dbReference type="Proteomes" id="UP000019116"/>
    </source>
</evidence>
<name>A0A3B6JNE2_WHEAT</name>
<dbReference type="PANTHER" id="PTHR21494">
    <property type="entry name" value="ACTIVATING SIGNAL COINTEGRATOR 1 COMPLEX SUBUNIT 2 ASC-1 COMPLEX SUBUNIT P100"/>
    <property type="match status" value="1"/>
</dbReference>
<dbReference type="InterPro" id="IPR003892">
    <property type="entry name" value="CUE"/>
</dbReference>
<dbReference type="AlphaFoldDB" id="A0A3B6JNE2"/>
<protein>
    <recommendedName>
        <fullName evidence="2">CUE domain-containing protein</fullName>
    </recommendedName>
</protein>
<sequence>MSSAPPAHQSKPSYQRRPPNSGPRQQPPPQQHQQQRYVPKSAAPSAPKPSPPPPLTTALRSSAAPSASGAGSSSGGGAADGFVFYLPHDEAVAAGLGGLDAQESQAVVDLLNDALASLLRAKPREFWRQVAQNASLHAFLDSYLQFRHRWYDLPHRGPKGTVAGLVVGELELCRRVFMVLYRISSNKDPGSGPGESLSTKEHTALLQEKRLLDLPKLLDICAIYGHDNGELTSSLVTNAIVVQPNLLDGINTVLPQFLDIFHTMQDRCMDSLQVLSSPGPNVSGHTQLQKDFSEVLDFVNDAIITLDAFAEAYQPAALLLCASFERGDRVEELLNTLASLYDLLLPSLLQGFQVMSSSQSNGETSSESILNDIVLGIRMLSKRAVGFGWRLLEFCYLNDQLKEEDVQASTKMFPAKVEDPMIRGEIIVQILKDINREATYSSKGNPGKTFLQALQKEFQLMSRIGDIWNKGWIYMEDEQFQFISRLCGSTVTSWNSVPGLPISSHGGELQQKNEEAAVIESKISQIRDLLPHYGKGFLAACLEAYNQNPEEVIQRILDGTLHQDLLALDTSLQEMPQQKSAPSVAKDKGKGVLVETIPNIANKPHKVEAQSSSVSSASKAPISYLSSVSSASKAPASSVSSVPQGRFTRKTNDDLPNFAVLDPQKAKDAVKSAVLDSQYEYEDEYDDSFDDLGFSVAESSYEEAEGANDDAEGSSSGPRWASQKKPQFYVKDGKNYSYKVAGSIAVSNAREAAVLNNTQKDTIHGLGRGGNLPIGGNLPMGVPNRQHRVVEEEEGGHANSFSRGGSNPRGRGRGRRGGWDQGNPAEENENSSGPQSFGRDGRRGGRNHGNLPEVNDGQQGFGRGARRGIRDEDNRQEMNNHSNVQQGFGRGARRGAREEDNQPEVNNHPNAQQGFGRGARRGDRDEDNRPAGNNHGQQGFGRGGRRGDRDEDNRPEGNNHGQQGFGRGGRRGDRDEDNRPEGNNHGQQGFGRGGRRGDRDEDNRPEVNNHGQQGFGRGARRGDRNHDDPVEDNEDRNAAQGFARGGPGPRGGGRNHNRRDQALRKHMQGMTGL</sequence>
<feature type="compositionally biased region" description="Basic and acidic residues" evidence="1">
    <location>
        <begin position="945"/>
        <end position="957"/>
    </location>
</feature>
<dbReference type="GeneID" id="123098350"/>
<dbReference type="EnsemblPlants" id="TraesCS4D02G257600.1">
    <property type="protein sequence ID" value="TraesCS4D02G257600.1"/>
    <property type="gene ID" value="TraesCS4D02G257600"/>
</dbReference>
<feature type="compositionally biased region" description="Pro residues" evidence="1">
    <location>
        <begin position="46"/>
        <end position="55"/>
    </location>
</feature>
<dbReference type="Pfam" id="PF02845">
    <property type="entry name" value="CUE"/>
    <property type="match status" value="1"/>
</dbReference>
<dbReference type="KEGG" id="taes:123098350"/>
<dbReference type="CDD" id="cd14364">
    <property type="entry name" value="CUE_ASCC2"/>
    <property type="match status" value="1"/>
</dbReference>
<dbReference type="RefSeq" id="XP_044376257.1">
    <property type="nucleotide sequence ID" value="XM_044520322.1"/>
</dbReference>
<dbReference type="SMART" id="SM00546">
    <property type="entry name" value="CUE"/>
    <property type="match status" value="1"/>
</dbReference>
<feature type="compositionally biased region" description="Gly residues" evidence="1">
    <location>
        <begin position="1043"/>
        <end position="1054"/>
    </location>
</feature>
<dbReference type="InterPro" id="IPR041800">
    <property type="entry name" value="ASCC2_CUE"/>
</dbReference>
<dbReference type="GO" id="GO:0043130">
    <property type="term" value="F:ubiquitin binding"/>
    <property type="evidence" value="ECO:0000318"/>
    <property type="project" value="GO_Central"/>
</dbReference>
<feature type="compositionally biased region" description="Low complexity" evidence="1">
    <location>
        <begin position="61"/>
        <end position="71"/>
    </location>
</feature>
<evidence type="ECO:0000313" key="3">
    <source>
        <dbReference type="EnsemblPlants" id="TraesCS4D02G257600.1"/>
    </source>
</evidence>
<dbReference type="Gramene" id="TraesCLE_scaffold_054883_01G000300.1">
    <property type="protein sequence ID" value="TraesCLE_scaffold_054883_01G000300.1"/>
    <property type="gene ID" value="TraesCLE_scaffold_054883_01G000300"/>
</dbReference>
<feature type="compositionally biased region" description="Basic and acidic residues" evidence="1">
    <location>
        <begin position="920"/>
        <end position="929"/>
    </location>
</feature>
<dbReference type="STRING" id="4565.A0A3B6JNE2"/>
<feature type="domain" description="CUE" evidence="2">
    <location>
        <begin position="518"/>
        <end position="561"/>
    </location>
</feature>
<dbReference type="Gramene" id="TraesPARA_EIv1.0_1473960.1">
    <property type="protein sequence ID" value="TraesPARA_EIv1.0_1473960.1.CDS"/>
    <property type="gene ID" value="TraesPARA_EIv1.0_1473960"/>
</dbReference>
<reference evidence="3" key="1">
    <citation type="submission" date="2018-08" db="EMBL/GenBank/DDBJ databases">
        <authorList>
            <person name="Rossello M."/>
        </authorList>
    </citation>
    <scope>NUCLEOTIDE SEQUENCE [LARGE SCALE GENOMIC DNA]</scope>
    <source>
        <strain evidence="3">cv. Chinese Spring</strain>
    </source>
</reference>
<feature type="region of interest" description="Disordered" evidence="1">
    <location>
        <begin position="761"/>
        <end position="1073"/>
    </location>
</feature>